<evidence type="ECO:0000313" key="3">
    <source>
        <dbReference type="Proteomes" id="UP000249239"/>
    </source>
</evidence>
<accession>A0A2W7NXH5</accession>
<sequence>MTHKKTLIIGASTKSDRYAYKAAERLLANDHDIYLLGSRTGELFGKEIVTEPIPFSDVDTVTMYVSAKNQEGYYDYIKSLKPRRVIFNPGTENPEFAQHLETHGIATEEACTLVLLATGGY</sequence>
<dbReference type="SUPFAM" id="SSF51735">
    <property type="entry name" value="NAD(P)-binding Rossmann-fold domains"/>
    <property type="match status" value="1"/>
</dbReference>
<dbReference type="EMBL" id="QKZK01000015">
    <property type="protein sequence ID" value="PZX15902.1"/>
    <property type="molecule type" value="Genomic_DNA"/>
</dbReference>
<dbReference type="Pfam" id="PF13380">
    <property type="entry name" value="CoA_binding_2"/>
    <property type="match status" value="1"/>
</dbReference>
<dbReference type="OrthoDB" id="708726at2"/>
<name>A0A2W7NXH5_9BACT</name>
<organism evidence="2 3">
    <name type="scientific">Breznakibacter xylanolyticus</name>
    <dbReference type="NCBI Taxonomy" id="990"/>
    <lineage>
        <taxon>Bacteria</taxon>
        <taxon>Pseudomonadati</taxon>
        <taxon>Bacteroidota</taxon>
        <taxon>Bacteroidia</taxon>
        <taxon>Marinilabiliales</taxon>
        <taxon>Marinilabiliaceae</taxon>
        <taxon>Breznakibacter</taxon>
    </lineage>
</organism>
<dbReference type="AlphaFoldDB" id="A0A2W7NXH5"/>
<comment type="caution">
    <text evidence="2">The sequence shown here is derived from an EMBL/GenBank/DDBJ whole genome shotgun (WGS) entry which is preliminary data.</text>
</comment>
<protein>
    <recommendedName>
        <fullName evidence="1">CoA-binding domain-containing protein</fullName>
    </recommendedName>
</protein>
<dbReference type="Gene3D" id="3.40.50.720">
    <property type="entry name" value="NAD(P)-binding Rossmann-like Domain"/>
    <property type="match status" value="1"/>
</dbReference>
<reference evidence="2 3" key="1">
    <citation type="submission" date="2018-06" db="EMBL/GenBank/DDBJ databases">
        <title>Genomic Encyclopedia of Archaeal and Bacterial Type Strains, Phase II (KMG-II): from individual species to whole genera.</title>
        <authorList>
            <person name="Goeker M."/>
        </authorList>
    </citation>
    <scope>NUCLEOTIDE SEQUENCE [LARGE SCALE GENOMIC DNA]</scope>
    <source>
        <strain evidence="2 3">DSM 6779</strain>
    </source>
</reference>
<dbReference type="RefSeq" id="WP_111445976.1">
    <property type="nucleotide sequence ID" value="NZ_QKZK01000015.1"/>
</dbReference>
<evidence type="ECO:0000313" key="2">
    <source>
        <dbReference type="EMBL" id="PZX15902.1"/>
    </source>
</evidence>
<dbReference type="InterPro" id="IPR036291">
    <property type="entry name" value="NAD(P)-bd_dom_sf"/>
</dbReference>
<dbReference type="InterPro" id="IPR003781">
    <property type="entry name" value="CoA-bd"/>
</dbReference>
<dbReference type="Proteomes" id="UP000249239">
    <property type="component" value="Unassembled WGS sequence"/>
</dbReference>
<evidence type="ECO:0000259" key="1">
    <source>
        <dbReference type="Pfam" id="PF13380"/>
    </source>
</evidence>
<gene>
    <name evidence="2" type="ORF">LX69_02096</name>
</gene>
<proteinExistence type="predicted"/>
<feature type="domain" description="CoA-binding" evidence="1">
    <location>
        <begin position="4"/>
        <end position="116"/>
    </location>
</feature>
<keyword evidence="3" id="KW-1185">Reference proteome</keyword>